<dbReference type="InterPro" id="IPR059095">
    <property type="entry name" value="Znf_C2H2_17_2nd"/>
</dbReference>
<proteinExistence type="predicted"/>
<protein>
    <submittedName>
        <fullName evidence="4">C2H2 transcription factor</fullName>
    </submittedName>
</protein>
<evidence type="ECO:0000256" key="2">
    <source>
        <dbReference type="SAM" id="MobiDB-lite"/>
    </source>
</evidence>
<feature type="domain" description="C2H2-type" evidence="3">
    <location>
        <begin position="644"/>
        <end position="671"/>
    </location>
</feature>
<dbReference type="Gene3D" id="3.30.160.60">
    <property type="entry name" value="Classic Zinc Finger"/>
    <property type="match status" value="2"/>
</dbReference>
<feature type="domain" description="C2H2-type" evidence="3">
    <location>
        <begin position="615"/>
        <end position="640"/>
    </location>
</feature>
<dbReference type="InterPro" id="IPR051061">
    <property type="entry name" value="Zinc_finger_trans_reg"/>
</dbReference>
<evidence type="ECO:0000313" key="5">
    <source>
        <dbReference type="Proteomes" id="UP000756921"/>
    </source>
</evidence>
<feature type="domain" description="C2H2-type" evidence="3">
    <location>
        <begin position="681"/>
        <end position="710"/>
    </location>
</feature>
<keyword evidence="5" id="KW-1185">Reference proteome</keyword>
<dbReference type="PANTHER" id="PTHR46179">
    <property type="entry name" value="ZINC FINGER PROTEIN"/>
    <property type="match status" value="1"/>
</dbReference>
<feature type="region of interest" description="Disordered" evidence="2">
    <location>
        <begin position="332"/>
        <end position="351"/>
    </location>
</feature>
<dbReference type="SMART" id="SM00355">
    <property type="entry name" value="ZnF_C2H2"/>
    <property type="match status" value="3"/>
</dbReference>
<feature type="compositionally biased region" description="Basic and acidic residues" evidence="2">
    <location>
        <begin position="602"/>
        <end position="614"/>
    </location>
</feature>
<dbReference type="InterPro" id="IPR013087">
    <property type="entry name" value="Znf_C2H2_type"/>
</dbReference>
<dbReference type="PANTHER" id="PTHR46179:SF24">
    <property type="entry name" value="C2H2-TYPE DOMAIN-CONTAINING PROTEIN"/>
    <property type="match status" value="1"/>
</dbReference>
<dbReference type="OrthoDB" id="5305647at2759"/>
<dbReference type="EMBL" id="WJXW01000004">
    <property type="protein sequence ID" value="KAF9736736.1"/>
    <property type="molecule type" value="Genomic_DNA"/>
</dbReference>
<feature type="region of interest" description="Disordered" evidence="2">
    <location>
        <begin position="518"/>
        <end position="614"/>
    </location>
</feature>
<reference evidence="4" key="1">
    <citation type="journal article" date="2020" name="Mol. Plant Microbe Interact.">
        <title>Genome Sequence of the Biocontrol Agent Coniothyrium minitans strain Conio (IMI 134523).</title>
        <authorList>
            <person name="Patel D."/>
            <person name="Shittu T.A."/>
            <person name="Baroncelli R."/>
            <person name="Muthumeenakshi S."/>
            <person name="Osborne T.H."/>
            <person name="Janganan T.K."/>
            <person name="Sreenivasaprasad S."/>
        </authorList>
    </citation>
    <scope>NUCLEOTIDE SEQUENCE</scope>
    <source>
        <strain evidence="4">Conio</strain>
    </source>
</reference>
<gene>
    <name evidence="4" type="ORF">PMIN01_04515</name>
</gene>
<dbReference type="Proteomes" id="UP000756921">
    <property type="component" value="Unassembled WGS sequence"/>
</dbReference>
<dbReference type="Pfam" id="PF26177">
    <property type="entry name" value="zf_C2H2_17_1st"/>
    <property type="match status" value="1"/>
</dbReference>
<sequence>MATHTSRSQAGIDLTLKVLQFVKQLRRRLRPGPPNVDHAAILGAQICATLNMKKFRMLQTECPRSSSPNRKMILAASGVYKNHSKRKRRPCLKLRIRGDGKPSLRNKSGSQVQQTLNSIDTKASICGSPLSAVAGDRKLFLKQTTKISFETCSLNEVAQLLIAVHDAINVLQSCQTQFDDEWLVAQGHDAGINFDVVFLANYEHLLMRLHSQLVTALSRKALDLLLLGGYDKRQYRLLSWFTEFSDKPRPLSTSLDIKPSLAVLWGVCWMFYANNQTNNDRVPSEAVLQHVDLPDWRRPEPTECECPLAIVENSVSVLMETDRNFGLELVGAQPQPGAPQRPQPGNSVGLSRGVDLRLRNTETWMPADLESGVPQARQGASRGVVSGLGWQGLAGLGTYYPQYPATLLVDSSNLSNLLPDIQGNATALTVFPQQHLDHNFDNAWQQFPHTSLPQRTARHLTTSIPSVRITGTAESEGYAAPHLDFAAFDIFPSTQSLQDPSTNVNTDFSAYNMESNTIPEQHPVHGFSAHRHERTSSLTSNSNMPTPVSLADTHSPLLSPADGHRRFSVASSQGHARQKSEDTSSQDDPEDAESPRRNHAYKRAEEPPRNHDGKMICKHSECAGQTFDRKCEWSKHMDKHDRPYKCKFQGCEKLQGFTYSGGLLRHEREVHKMHGGTKKSLFCPFADCKRSSGAGFTRKENLAEHIRRVHRRTSMSADLGHLIIPHDQRQSSLAADVRMPAEKQYERIVEEDEAQLTLKRKRSEAEELEEMDLRSELRRLRREAEEKDMRLRQLEAAVMALQQR</sequence>
<comment type="caution">
    <text evidence="4">The sequence shown here is derived from an EMBL/GenBank/DDBJ whole genome shotgun (WGS) entry which is preliminary data.</text>
</comment>
<feature type="coiled-coil region" evidence="1">
    <location>
        <begin position="751"/>
        <end position="804"/>
    </location>
</feature>
<dbReference type="GO" id="GO:0005634">
    <property type="term" value="C:nucleus"/>
    <property type="evidence" value="ECO:0007669"/>
    <property type="project" value="TreeGrafter"/>
</dbReference>
<evidence type="ECO:0000259" key="3">
    <source>
        <dbReference type="SMART" id="SM00355"/>
    </source>
</evidence>
<dbReference type="GO" id="GO:0006357">
    <property type="term" value="P:regulation of transcription by RNA polymerase II"/>
    <property type="evidence" value="ECO:0007669"/>
    <property type="project" value="TreeGrafter"/>
</dbReference>
<dbReference type="InterPro" id="IPR059009">
    <property type="entry name" value="Znf_C2H2_17_1st"/>
</dbReference>
<keyword evidence="1" id="KW-0175">Coiled coil</keyword>
<evidence type="ECO:0000313" key="4">
    <source>
        <dbReference type="EMBL" id="KAF9736736.1"/>
    </source>
</evidence>
<feature type="compositionally biased region" description="Polar residues" evidence="2">
    <location>
        <begin position="536"/>
        <end position="546"/>
    </location>
</feature>
<organism evidence="4 5">
    <name type="scientific">Paraphaeosphaeria minitans</name>
    <dbReference type="NCBI Taxonomy" id="565426"/>
    <lineage>
        <taxon>Eukaryota</taxon>
        <taxon>Fungi</taxon>
        <taxon>Dikarya</taxon>
        <taxon>Ascomycota</taxon>
        <taxon>Pezizomycotina</taxon>
        <taxon>Dothideomycetes</taxon>
        <taxon>Pleosporomycetidae</taxon>
        <taxon>Pleosporales</taxon>
        <taxon>Massarineae</taxon>
        <taxon>Didymosphaeriaceae</taxon>
        <taxon>Paraphaeosphaeria</taxon>
    </lineage>
</organism>
<dbReference type="Pfam" id="PF26176">
    <property type="entry name" value="zf_C2H2_17_2"/>
    <property type="match status" value="1"/>
</dbReference>
<dbReference type="AlphaFoldDB" id="A0A9P6KSC6"/>
<name>A0A9P6KSC6_9PLEO</name>
<evidence type="ECO:0000256" key="1">
    <source>
        <dbReference type="SAM" id="Coils"/>
    </source>
</evidence>
<accession>A0A9P6KSC6</accession>